<organism evidence="1 2">
    <name type="scientific">Heterorhabditis bacteriophora</name>
    <name type="common">Entomopathogenic nematode worm</name>
    <dbReference type="NCBI Taxonomy" id="37862"/>
    <lineage>
        <taxon>Eukaryota</taxon>
        <taxon>Metazoa</taxon>
        <taxon>Ecdysozoa</taxon>
        <taxon>Nematoda</taxon>
        <taxon>Chromadorea</taxon>
        <taxon>Rhabditida</taxon>
        <taxon>Rhabditina</taxon>
        <taxon>Rhabditomorpha</taxon>
        <taxon>Strongyloidea</taxon>
        <taxon>Heterorhabditidae</taxon>
        <taxon>Heterorhabditis</taxon>
    </lineage>
</organism>
<protein>
    <submittedName>
        <fullName evidence="2">Actin-related protein 5</fullName>
    </submittedName>
</protein>
<name>A0A1I7WUF4_HETBA</name>
<evidence type="ECO:0000313" key="1">
    <source>
        <dbReference type="Proteomes" id="UP000095283"/>
    </source>
</evidence>
<keyword evidence="1" id="KW-1185">Reference proteome</keyword>
<accession>A0A1I7WUF4</accession>
<proteinExistence type="predicted"/>
<reference evidence="2" key="1">
    <citation type="submission" date="2016-11" db="UniProtKB">
        <authorList>
            <consortium name="WormBaseParasite"/>
        </authorList>
    </citation>
    <scope>IDENTIFICATION</scope>
</reference>
<dbReference type="Proteomes" id="UP000095283">
    <property type="component" value="Unplaced"/>
</dbReference>
<dbReference type="AlphaFoldDB" id="A0A1I7WUF4"/>
<dbReference type="WBParaSite" id="Hba_08767">
    <property type="protein sequence ID" value="Hba_08767"/>
    <property type="gene ID" value="Hba_08767"/>
</dbReference>
<sequence>MARRRRVYTELHIYNYYGGSKPKQPYSRYQPNITNVFGFHEDIKKGVADGLLSAYLLDTRKRTETTEQLLVDDTHTILRIR</sequence>
<evidence type="ECO:0000313" key="2">
    <source>
        <dbReference type="WBParaSite" id="Hba_08767"/>
    </source>
</evidence>